<dbReference type="AlphaFoldDB" id="A0A8S1JD99"/>
<protein>
    <recommendedName>
        <fullName evidence="2">BTB domain-containing protein</fullName>
    </recommendedName>
</protein>
<dbReference type="Gene3D" id="3.30.710.10">
    <property type="entry name" value="Potassium Channel Kv1.1, Chain A"/>
    <property type="match status" value="1"/>
</dbReference>
<organism evidence="3 4">
    <name type="scientific">Ostreobium quekettii</name>
    <dbReference type="NCBI Taxonomy" id="121088"/>
    <lineage>
        <taxon>Eukaryota</taxon>
        <taxon>Viridiplantae</taxon>
        <taxon>Chlorophyta</taxon>
        <taxon>core chlorophytes</taxon>
        <taxon>Ulvophyceae</taxon>
        <taxon>TCBD clade</taxon>
        <taxon>Bryopsidales</taxon>
        <taxon>Ostreobineae</taxon>
        <taxon>Ostreobiaceae</taxon>
        <taxon>Ostreobium</taxon>
    </lineage>
</organism>
<dbReference type="OrthoDB" id="577471at2759"/>
<comment type="caution">
    <text evidence="3">The sequence shown here is derived from an EMBL/GenBank/DDBJ whole genome shotgun (WGS) entry which is preliminary data.</text>
</comment>
<evidence type="ECO:0000313" key="3">
    <source>
        <dbReference type="EMBL" id="CAD7701610.1"/>
    </source>
</evidence>
<keyword evidence="4" id="KW-1185">Reference proteome</keyword>
<dbReference type="PROSITE" id="PS50097">
    <property type="entry name" value="BTB"/>
    <property type="match status" value="1"/>
</dbReference>
<evidence type="ECO:0000256" key="1">
    <source>
        <dbReference type="ARBA" id="ARBA00004906"/>
    </source>
</evidence>
<dbReference type="InterPro" id="IPR011333">
    <property type="entry name" value="SKP1/BTB/POZ_sf"/>
</dbReference>
<dbReference type="Pfam" id="PF00651">
    <property type="entry name" value="BTB"/>
    <property type="match status" value="1"/>
</dbReference>
<dbReference type="EMBL" id="CAJHUC010001583">
    <property type="protein sequence ID" value="CAD7701610.1"/>
    <property type="molecule type" value="Genomic_DNA"/>
</dbReference>
<dbReference type="Proteomes" id="UP000708148">
    <property type="component" value="Unassembled WGS sequence"/>
</dbReference>
<dbReference type="SUPFAM" id="SSF54695">
    <property type="entry name" value="POZ domain"/>
    <property type="match status" value="1"/>
</dbReference>
<evidence type="ECO:0000313" key="4">
    <source>
        <dbReference type="Proteomes" id="UP000708148"/>
    </source>
</evidence>
<evidence type="ECO:0000259" key="2">
    <source>
        <dbReference type="PROSITE" id="PS50097"/>
    </source>
</evidence>
<reference evidence="3" key="1">
    <citation type="submission" date="2020-12" db="EMBL/GenBank/DDBJ databases">
        <authorList>
            <person name="Iha C."/>
        </authorList>
    </citation>
    <scope>NUCLEOTIDE SEQUENCE</scope>
</reference>
<dbReference type="InterPro" id="IPR000210">
    <property type="entry name" value="BTB/POZ_dom"/>
</dbReference>
<dbReference type="SMART" id="SM00225">
    <property type="entry name" value="BTB"/>
    <property type="match status" value="1"/>
</dbReference>
<dbReference type="CDD" id="cd18186">
    <property type="entry name" value="BTB_POZ_ZBTB_KLHL-like"/>
    <property type="match status" value="1"/>
</dbReference>
<proteinExistence type="predicted"/>
<gene>
    <name evidence="3" type="ORF">OSTQU699_LOCUS6967</name>
</gene>
<accession>A0A8S1JD99</accession>
<name>A0A8S1JD99_9CHLO</name>
<comment type="pathway">
    <text evidence="1">Protein modification; protein ubiquitination.</text>
</comment>
<feature type="domain" description="BTB" evidence="2">
    <location>
        <begin position="28"/>
        <end position="101"/>
    </location>
</feature>
<sequence>METSRSSVNSTVKKSSYMPLENDYAKLCDMTLVAEGKPYPAHGAMLAFHSQFFRKMLVDLQSPSALHTADNMVITLDESVSAADARLMLAILYGKRTKLKTAKEAWNMVHLGDKYESKILMNLAEDMISCSPLYFCGSPLSFGSMQDEHLNACVWLGVADRLGLERIRKQCQFVILRDLESNFRCSAAEPMPKAAVDSLSQHGMSARSICELLAAFMKLSPVQEHHVCTRCKKVQDPKQDQMMSWAWAFRSVLCRCPVCKHEGSPEAFTNYKEFKCATCQGSLVKIAPDTAPASRNVLDIYKALDDVKGPLHG</sequence>